<feature type="transmembrane region" description="Helical" evidence="7">
    <location>
        <begin position="145"/>
        <end position="164"/>
    </location>
</feature>
<comment type="caution">
    <text evidence="9">The sequence shown here is derived from an EMBL/GenBank/DDBJ whole genome shotgun (WGS) entry which is preliminary data.</text>
</comment>
<feature type="domain" description="ABC transmembrane type-1" evidence="8">
    <location>
        <begin position="76"/>
        <end position="276"/>
    </location>
</feature>
<proteinExistence type="inferred from homology"/>
<keyword evidence="4 7" id="KW-0812">Transmembrane</keyword>
<dbReference type="PROSITE" id="PS50928">
    <property type="entry name" value="ABC_TM1"/>
    <property type="match status" value="1"/>
</dbReference>
<evidence type="ECO:0000256" key="4">
    <source>
        <dbReference type="ARBA" id="ARBA00022692"/>
    </source>
</evidence>
<dbReference type="PANTHER" id="PTHR43744:SF9">
    <property type="entry name" value="POLYGALACTURONAN_RHAMNOGALACTURONAN TRANSPORT SYSTEM PERMEASE PROTEIN YTCP"/>
    <property type="match status" value="1"/>
</dbReference>
<dbReference type="CDD" id="cd06261">
    <property type="entry name" value="TM_PBP2"/>
    <property type="match status" value="1"/>
</dbReference>
<evidence type="ECO:0000256" key="5">
    <source>
        <dbReference type="ARBA" id="ARBA00022989"/>
    </source>
</evidence>
<dbReference type="InterPro" id="IPR035906">
    <property type="entry name" value="MetI-like_sf"/>
</dbReference>
<dbReference type="OrthoDB" id="9810086at2"/>
<keyword evidence="6 7" id="KW-0472">Membrane</keyword>
<gene>
    <name evidence="9" type="ORF">FE782_25650</name>
</gene>
<feature type="transmembrane region" description="Helical" evidence="7">
    <location>
        <begin position="261"/>
        <end position="278"/>
    </location>
</feature>
<keyword evidence="3" id="KW-1003">Cell membrane</keyword>
<feature type="transmembrane region" description="Helical" evidence="7">
    <location>
        <begin position="185"/>
        <end position="211"/>
    </location>
</feature>
<dbReference type="EMBL" id="VCIW01000021">
    <property type="protein sequence ID" value="TLS49499.1"/>
    <property type="molecule type" value="Genomic_DNA"/>
</dbReference>
<dbReference type="GO" id="GO:0055085">
    <property type="term" value="P:transmembrane transport"/>
    <property type="evidence" value="ECO:0007669"/>
    <property type="project" value="InterPro"/>
</dbReference>
<feature type="transmembrane region" description="Helical" evidence="7">
    <location>
        <begin position="113"/>
        <end position="133"/>
    </location>
</feature>
<dbReference type="Pfam" id="PF00528">
    <property type="entry name" value="BPD_transp_1"/>
    <property type="match status" value="1"/>
</dbReference>
<dbReference type="GO" id="GO:0005886">
    <property type="term" value="C:plasma membrane"/>
    <property type="evidence" value="ECO:0007669"/>
    <property type="project" value="UniProtKB-SubCell"/>
</dbReference>
<keyword evidence="2 7" id="KW-0813">Transport</keyword>
<accession>A0A5R9G3B1</accession>
<organism evidence="9 10">
    <name type="scientific">Paenibacillus antri</name>
    <dbReference type="NCBI Taxonomy" id="2582848"/>
    <lineage>
        <taxon>Bacteria</taxon>
        <taxon>Bacillati</taxon>
        <taxon>Bacillota</taxon>
        <taxon>Bacilli</taxon>
        <taxon>Bacillales</taxon>
        <taxon>Paenibacillaceae</taxon>
        <taxon>Paenibacillus</taxon>
    </lineage>
</organism>
<dbReference type="Proteomes" id="UP000309676">
    <property type="component" value="Unassembled WGS sequence"/>
</dbReference>
<comment type="subcellular location">
    <subcellularLocation>
        <location evidence="1 7">Cell membrane</location>
        <topology evidence="1 7">Multi-pass membrane protein</topology>
    </subcellularLocation>
</comment>
<dbReference type="RefSeq" id="WP_138197217.1">
    <property type="nucleotide sequence ID" value="NZ_VCIW01000021.1"/>
</dbReference>
<dbReference type="SUPFAM" id="SSF161098">
    <property type="entry name" value="MetI-like"/>
    <property type="match status" value="1"/>
</dbReference>
<dbReference type="InterPro" id="IPR000515">
    <property type="entry name" value="MetI-like"/>
</dbReference>
<evidence type="ECO:0000313" key="9">
    <source>
        <dbReference type="EMBL" id="TLS49499.1"/>
    </source>
</evidence>
<evidence type="ECO:0000256" key="1">
    <source>
        <dbReference type="ARBA" id="ARBA00004651"/>
    </source>
</evidence>
<evidence type="ECO:0000259" key="8">
    <source>
        <dbReference type="PROSITE" id="PS50928"/>
    </source>
</evidence>
<keyword evidence="10" id="KW-1185">Reference proteome</keyword>
<evidence type="ECO:0000256" key="2">
    <source>
        <dbReference type="ARBA" id="ARBA00022448"/>
    </source>
</evidence>
<dbReference type="Gene3D" id="1.10.3720.10">
    <property type="entry name" value="MetI-like"/>
    <property type="match status" value="1"/>
</dbReference>
<evidence type="ECO:0000256" key="7">
    <source>
        <dbReference type="RuleBase" id="RU363032"/>
    </source>
</evidence>
<comment type="similarity">
    <text evidence="7">Belongs to the binding-protein-dependent transport system permease family.</text>
</comment>
<reference evidence="9 10" key="1">
    <citation type="submission" date="2019-05" db="EMBL/GenBank/DDBJ databases">
        <authorList>
            <person name="Narsing Rao M.P."/>
            <person name="Li W.J."/>
        </authorList>
    </citation>
    <scope>NUCLEOTIDE SEQUENCE [LARGE SCALE GENOMIC DNA]</scope>
    <source>
        <strain evidence="9 10">SYSU_K30003</strain>
    </source>
</reference>
<sequence>MPTTTRSAGGIAFQIANHAFLAIAAALCLFPVLHIVAVSFSGAGPAAANAVVLWPVEFTVSSYASLFSRAPFLDAFGVSAVRVAIGVALNTALTLLMGYPLSKTRREFPGRNLYMWLLVFVMLFNAGLVPNYLLIKSLGLIDSMWALVLPSAVPIFNVILVMNFMKMLPREIEEAAFMDGASYWVCWRTLILPLSKPVIATIVLFSFVMHWNAWYDGLIYMNDNGKYPLQTYLYTVIQDRDVATIEQANDSATVNGVTLKAAQIFLAMIPILFLYPFLQKYFTKGIVLGAVKG</sequence>
<dbReference type="AlphaFoldDB" id="A0A5R9G3B1"/>
<protein>
    <submittedName>
        <fullName evidence="9">Carbohydrate ABC transporter permease</fullName>
    </submittedName>
</protein>
<name>A0A5R9G3B1_9BACL</name>
<evidence type="ECO:0000256" key="3">
    <source>
        <dbReference type="ARBA" id="ARBA00022475"/>
    </source>
</evidence>
<feature type="transmembrane region" description="Helical" evidence="7">
    <location>
        <begin position="72"/>
        <end position="101"/>
    </location>
</feature>
<evidence type="ECO:0000256" key="6">
    <source>
        <dbReference type="ARBA" id="ARBA00023136"/>
    </source>
</evidence>
<evidence type="ECO:0000313" key="10">
    <source>
        <dbReference type="Proteomes" id="UP000309676"/>
    </source>
</evidence>
<dbReference type="PANTHER" id="PTHR43744">
    <property type="entry name" value="ABC TRANSPORTER PERMEASE PROTEIN MG189-RELATED-RELATED"/>
    <property type="match status" value="1"/>
</dbReference>
<keyword evidence="5 7" id="KW-1133">Transmembrane helix</keyword>